<keyword evidence="1" id="KW-0472">Membrane</keyword>
<protein>
    <submittedName>
        <fullName evidence="2">Uncharacterized protein</fullName>
    </submittedName>
</protein>
<dbReference type="Proteomes" id="UP000192813">
    <property type="component" value="Unassembled WGS sequence"/>
</dbReference>
<feature type="transmembrane region" description="Helical" evidence="1">
    <location>
        <begin position="55"/>
        <end position="87"/>
    </location>
</feature>
<keyword evidence="1" id="KW-0812">Transmembrane</keyword>
<dbReference type="EMBL" id="NBTM02000001">
    <property type="protein sequence ID" value="PNL92371.1"/>
    <property type="molecule type" value="Genomic_DNA"/>
</dbReference>
<proteinExistence type="predicted"/>
<keyword evidence="1" id="KW-1133">Transmembrane helix</keyword>
<evidence type="ECO:0000256" key="1">
    <source>
        <dbReference type="SAM" id="Phobius"/>
    </source>
</evidence>
<organism evidence="2 3">
    <name type="scientific">Aerococcus viridans</name>
    <dbReference type="NCBI Taxonomy" id="1377"/>
    <lineage>
        <taxon>Bacteria</taxon>
        <taxon>Bacillati</taxon>
        <taxon>Bacillota</taxon>
        <taxon>Bacilli</taxon>
        <taxon>Lactobacillales</taxon>
        <taxon>Aerococcaceae</taxon>
        <taxon>Aerococcus</taxon>
    </lineage>
</organism>
<reference evidence="3" key="1">
    <citation type="submission" date="2017-12" db="EMBL/GenBank/DDBJ databases">
        <title>FDA dAtabase for Regulatory Grade micrObial Sequences (FDA-ARGOS): Supporting development and validation of Infectious Disease Dx tests.</title>
        <authorList>
            <person name="Hoffmann M."/>
            <person name="Allard M."/>
            <person name="Evans P."/>
            <person name="Brown E."/>
            <person name="Tallon L."/>
            <person name="Sadzewicz L."/>
            <person name="Sengamalay N."/>
            <person name="Ott S."/>
            <person name="Godinez A."/>
            <person name="Nagaraj S."/>
            <person name="Vavikolanu K."/>
            <person name="Aluvathingal J."/>
            <person name="Nadendla S."/>
            <person name="Sichtig H."/>
        </authorList>
    </citation>
    <scope>NUCLEOTIDE SEQUENCE [LARGE SCALE GENOMIC DNA]</scope>
    <source>
        <strain evidence="3">FDAARGOS_249</strain>
    </source>
</reference>
<dbReference type="AlphaFoldDB" id="A0A2J9PQM6"/>
<comment type="caution">
    <text evidence="2">The sequence shown here is derived from an EMBL/GenBank/DDBJ whole genome shotgun (WGS) entry which is preliminary data.</text>
</comment>
<evidence type="ECO:0000313" key="2">
    <source>
        <dbReference type="EMBL" id="PNL92371.1"/>
    </source>
</evidence>
<gene>
    <name evidence="2" type="ORF">A6J77_009050</name>
</gene>
<feature type="transmembrane region" description="Helical" evidence="1">
    <location>
        <begin position="6"/>
        <end position="34"/>
    </location>
</feature>
<sequence>MFIVDLISNILTGIGAILFWLLAICFIPVIIVSLDDNLKVKYHSFVNFYKKTFMWLLLIFGVFFVFIIIIWLVSLTIAIFEGIFLFWL</sequence>
<evidence type="ECO:0000313" key="3">
    <source>
        <dbReference type="Proteomes" id="UP000192813"/>
    </source>
</evidence>
<accession>A0A2J9PQM6</accession>
<name>A0A2J9PQM6_9LACT</name>
<dbReference type="RefSeq" id="WP_083070157.1">
    <property type="nucleotide sequence ID" value="NZ_JALXKY010000003.1"/>
</dbReference>